<dbReference type="PANTHER" id="PTHR30105">
    <property type="entry name" value="UNCHARACTERIZED YIBQ-RELATED"/>
    <property type="match status" value="1"/>
</dbReference>
<keyword evidence="2" id="KW-1185">Reference proteome</keyword>
<dbReference type="CDD" id="cd10936">
    <property type="entry name" value="CE4_DAC2"/>
    <property type="match status" value="1"/>
</dbReference>
<organism evidence="1 2">
    <name type="scientific">Guptibacillus hwajinpoensis</name>
    <dbReference type="NCBI Taxonomy" id="208199"/>
    <lineage>
        <taxon>Bacteria</taxon>
        <taxon>Bacillati</taxon>
        <taxon>Bacillota</taxon>
        <taxon>Bacilli</taxon>
        <taxon>Bacillales</taxon>
        <taxon>Guptibacillaceae</taxon>
        <taxon>Guptibacillus</taxon>
    </lineage>
</organism>
<dbReference type="STRING" id="157733.AB986_18010"/>
<dbReference type="SUPFAM" id="SSF88713">
    <property type="entry name" value="Glycoside hydrolase/deacetylase"/>
    <property type="match status" value="1"/>
</dbReference>
<dbReference type="Gene3D" id="3.20.20.370">
    <property type="entry name" value="Glycoside hydrolase/deacetylase"/>
    <property type="match status" value="1"/>
</dbReference>
<dbReference type="Pfam" id="PF04748">
    <property type="entry name" value="Polysacc_deac_2"/>
    <property type="match status" value="1"/>
</dbReference>
<comment type="caution">
    <text evidence="1">The sequence shown here is derived from an EMBL/GenBank/DDBJ whole genome shotgun (WGS) entry which is preliminary data.</text>
</comment>
<dbReference type="EMBL" id="LELK01000006">
    <property type="protein sequence ID" value="KMM36336.1"/>
    <property type="molecule type" value="Genomic_DNA"/>
</dbReference>
<dbReference type="GO" id="GO:0005975">
    <property type="term" value="P:carbohydrate metabolic process"/>
    <property type="evidence" value="ECO:0007669"/>
    <property type="project" value="InterPro"/>
</dbReference>
<dbReference type="Proteomes" id="UP000035996">
    <property type="component" value="Unassembled WGS sequence"/>
</dbReference>
<evidence type="ECO:0000313" key="2">
    <source>
        <dbReference type="Proteomes" id="UP000035996"/>
    </source>
</evidence>
<protein>
    <submittedName>
        <fullName evidence="1">Sugar deacetylase</fullName>
    </submittedName>
</protein>
<dbReference type="PANTHER" id="PTHR30105:SF2">
    <property type="entry name" value="DIVERGENT POLYSACCHARIDE DEACETYLASE SUPERFAMILY"/>
    <property type="match status" value="1"/>
</dbReference>
<sequence length="257" mass="28945">MKMFFCILLLITFLPNEVSAERMKEDRELAIVIDDFGNNMGGTEEMLKLPVTLTVAIMPFLETTERDAKLAHSFGHEVIVHVPMEPLRGKKSWLGPGAITTNLSNGEIRKRINDAVDAVPHAVGMNHHMGSKATADERVMRIVLEVCRERGLYYLDSKTTDKSVIPTLAEQIGVPYLENELFFDDVYTLRHMSRKAQELAERLKDHEAHIAIGHVGIAGEKMVAVLNEYIPIFKDEAVIVRLSEMIPGFEMIDESMP</sequence>
<name>A0A0J6CJF1_9BACL</name>
<reference evidence="1" key="1">
    <citation type="submission" date="2015-06" db="EMBL/GenBank/DDBJ databases">
        <authorList>
            <person name="Liu B."/>
            <person name="Wang J."/>
            <person name="Zhu Y."/>
            <person name="Liu G."/>
            <person name="Chen Q."/>
            <person name="Zheng C."/>
            <person name="Che J."/>
            <person name="Ge C."/>
            <person name="Shi H."/>
            <person name="Pan Z."/>
            <person name="Liu X."/>
        </authorList>
    </citation>
    <scope>NUCLEOTIDE SEQUENCE [LARGE SCALE GENOMIC DNA]</scope>
    <source>
        <strain evidence="1">DSM 16346</strain>
    </source>
</reference>
<proteinExistence type="predicted"/>
<dbReference type="InterPro" id="IPR006837">
    <property type="entry name" value="Divergent_DAC"/>
</dbReference>
<evidence type="ECO:0000313" key="1">
    <source>
        <dbReference type="EMBL" id="KMM36336.1"/>
    </source>
</evidence>
<dbReference type="OrthoDB" id="9784811at2"/>
<accession>A0A0J6CJF1</accession>
<dbReference type="AlphaFoldDB" id="A0A0J6CJF1"/>
<gene>
    <name evidence="1" type="ORF">AB986_18010</name>
</gene>
<dbReference type="PATRIC" id="fig|157733.3.peg.2069"/>
<dbReference type="RefSeq" id="WP_048313018.1">
    <property type="nucleotide sequence ID" value="NZ_CP119526.1"/>
</dbReference>
<dbReference type="InterPro" id="IPR011330">
    <property type="entry name" value="Glyco_hydro/deAcase_b/a-brl"/>
</dbReference>